<proteinExistence type="predicted"/>
<comment type="caution">
    <text evidence="1">The sequence shown here is derived from an EMBL/GenBank/DDBJ whole genome shotgun (WGS) entry which is preliminary data.</text>
</comment>
<sequence>MVCFRRLAVALVAASAVFSSAIASKRDEEQPQDRQDDDDTTSRTTSSTASEPVATWEVEPDGSVVNKQQEVYTSSTRDTRSLAIDEESHLSNVTHSEERDDSRRAENGTSLRLIEPSEYFVWLEDQIKEKGFTPEIVKKLIRISATQDDNEDPETANDWAFAATQLSFKQLFEPNAKSKDDKPFIDAIYNLQIVAEEGVQEALGVLAMLNLIDVPDPEEVENPTMQRASQEDHTHADELLLHLSKEDDLMANLAVAYGTLSGRIPIQRSASSETDTSHSNPDAACEAALSIYHLCAERNVDMIAEEGGERPVEIVRLSDELLNFSEHGFFGEFSLGGLNPLRDENDALTELELYRAIADNPGDELYPQALHRLGETYFFGNPAAHVPPDRERAAHYFRQAADAGYPLAQANYGMLLANGMGINRDVPQALVYFHLAALQNQPFAFHGLGVLYFTGNGVPQNVTRALNYFDKAIALGYAESHSFLGSAYLNGEGGLPVDFKTAFYHFQAAVDGAAPGQSSQAFFNLGVMHFHGIGTPRSCHASMPLIRSVALHPGLLIDLPFSLVKGYECYKKGDYVRAYLHYRLVAELGDEDAQCNAAYLLEHYGESIRKWKWLGPSRTRTESNESVLHEAFTLYSHAAALNDSEAVRKTGECYYEPWPDVCVSNHSHALERFQLAADLGDAQAGYTCGMMLLTGDGVSRDFVAAQRCFAQCSNAAYPRNVPCALARVGVDVLEALDRGRQMITGSL</sequence>
<dbReference type="Proteomes" id="UP001163321">
    <property type="component" value="Chromosome 4"/>
</dbReference>
<dbReference type="EMBL" id="CM047583">
    <property type="protein sequence ID" value="KAI9912865.1"/>
    <property type="molecule type" value="Genomic_DNA"/>
</dbReference>
<evidence type="ECO:0000313" key="1">
    <source>
        <dbReference type="EMBL" id="KAI9912865.1"/>
    </source>
</evidence>
<organism evidence="1 2">
    <name type="scientific">Peronosclerospora sorghi</name>
    <dbReference type="NCBI Taxonomy" id="230839"/>
    <lineage>
        <taxon>Eukaryota</taxon>
        <taxon>Sar</taxon>
        <taxon>Stramenopiles</taxon>
        <taxon>Oomycota</taxon>
        <taxon>Peronosporomycetes</taxon>
        <taxon>Peronosporales</taxon>
        <taxon>Peronosporaceae</taxon>
        <taxon>Peronosclerospora</taxon>
    </lineage>
</organism>
<reference evidence="1 2" key="1">
    <citation type="journal article" date="2022" name="bioRxiv">
        <title>The genome of the oomycete Peronosclerospora sorghi, a cosmopolitan pathogen of maize and sorghum, is inflated with dispersed pseudogenes.</title>
        <authorList>
            <person name="Fletcher K."/>
            <person name="Martin F."/>
            <person name="Isakeit T."/>
            <person name="Cavanaugh K."/>
            <person name="Magill C."/>
            <person name="Michelmore R."/>
        </authorList>
    </citation>
    <scope>NUCLEOTIDE SEQUENCE [LARGE SCALE GENOMIC DNA]</scope>
    <source>
        <strain evidence="1">P6</strain>
    </source>
</reference>
<evidence type="ECO:0000313" key="2">
    <source>
        <dbReference type="Proteomes" id="UP001163321"/>
    </source>
</evidence>
<accession>A0ACC0W212</accession>
<keyword evidence="2" id="KW-1185">Reference proteome</keyword>
<gene>
    <name evidence="1" type="ORF">PsorP6_005873</name>
</gene>
<name>A0ACC0W212_9STRA</name>
<protein>
    <submittedName>
        <fullName evidence="1">Uncharacterized protein</fullName>
    </submittedName>
</protein>